<dbReference type="SMART" id="SM00202">
    <property type="entry name" value="SR"/>
    <property type="match status" value="4"/>
</dbReference>
<feature type="disulfide bond" evidence="9">
    <location>
        <begin position="99"/>
        <end position="109"/>
    </location>
</feature>
<comment type="caution">
    <text evidence="9">Lacks conserved residue(s) required for the propagation of feature annotation.</text>
</comment>
<dbReference type="FunFam" id="3.10.250.10:FF:000016">
    <property type="entry name" value="Scavenger receptor cysteine-rich protein type 12"/>
    <property type="match status" value="1"/>
</dbReference>
<feature type="disulfide bond" evidence="9">
    <location>
        <begin position="361"/>
        <end position="371"/>
    </location>
</feature>
<feature type="domain" description="SRCR" evidence="11">
    <location>
        <begin position="28"/>
        <end position="126"/>
    </location>
</feature>
<evidence type="ECO:0000256" key="6">
    <source>
        <dbReference type="ARBA" id="ARBA00023136"/>
    </source>
</evidence>
<keyword evidence="13" id="KW-1185">Reference proteome</keyword>
<evidence type="ECO:0000256" key="9">
    <source>
        <dbReference type="PROSITE-ProRule" id="PRU00196"/>
    </source>
</evidence>
<evidence type="ECO:0000256" key="5">
    <source>
        <dbReference type="ARBA" id="ARBA00022989"/>
    </source>
</evidence>
<keyword evidence="5" id="KW-1133">Transmembrane helix</keyword>
<evidence type="ECO:0000313" key="13">
    <source>
        <dbReference type="Proteomes" id="UP000828390"/>
    </source>
</evidence>
<feature type="domain" description="SRCR" evidence="11">
    <location>
        <begin position="399"/>
        <end position="441"/>
    </location>
</feature>
<dbReference type="Pfam" id="PF00530">
    <property type="entry name" value="SRCR"/>
    <property type="match status" value="4"/>
</dbReference>
<comment type="caution">
    <text evidence="12">The sequence shown here is derived from an EMBL/GenBank/DDBJ whole genome shotgun (WGS) entry which is preliminary data.</text>
</comment>
<feature type="disulfide bond" evidence="9">
    <location>
        <begin position="160"/>
        <end position="224"/>
    </location>
</feature>
<feature type="domain" description="SRCR" evidence="11">
    <location>
        <begin position="483"/>
        <end position="581"/>
    </location>
</feature>
<dbReference type="AlphaFoldDB" id="A0A9D4QXH3"/>
<dbReference type="Gene3D" id="3.10.250.10">
    <property type="entry name" value="SRCR-like domain"/>
    <property type="match status" value="5"/>
</dbReference>
<dbReference type="EMBL" id="JAIWYP010000003">
    <property type="protein sequence ID" value="KAH3847291.1"/>
    <property type="molecule type" value="Genomic_DNA"/>
</dbReference>
<evidence type="ECO:0000256" key="10">
    <source>
        <dbReference type="SAM" id="SignalP"/>
    </source>
</evidence>
<feature type="domain" description="SRCR" evidence="11">
    <location>
        <begin position="292"/>
        <end position="390"/>
    </location>
</feature>
<evidence type="ECO:0000256" key="7">
    <source>
        <dbReference type="ARBA" id="ARBA00023157"/>
    </source>
</evidence>
<feature type="disulfide bond" evidence="9">
    <location>
        <begin position="203"/>
        <end position="213"/>
    </location>
</feature>
<gene>
    <name evidence="12" type="ORF">DPMN_089610</name>
</gene>
<dbReference type="PANTHER" id="PTHR19331:SF465">
    <property type="entry name" value="EGG PEPTIDE SPERACT RECEPTOR"/>
    <property type="match status" value="1"/>
</dbReference>
<evidence type="ECO:0000259" key="11">
    <source>
        <dbReference type="PROSITE" id="PS50287"/>
    </source>
</evidence>
<dbReference type="GO" id="GO:0016020">
    <property type="term" value="C:membrane"/>
    <property type="evidence" value="ECO:0007669"/>
    <property type="project" value="UniProtKB-SubCell"/>
</dbReference>
<dbReference type="PANTHER" id="PTHR19331">
    <property type="entry name" value="SCAVENGER RECEPTOR DOMAIN-CONTAINING"/>
    <property type="match status" value="1"/>
</dbReference>
<proteinExistence type="predicted"/>
<dbReference type="Proteomes" id="UP000828390">
    <property type="component" value="Unassembled WGS sequence"/>
</dbReference>
<feature type="disulfide bond" evidence="9">
    <location>
        <begin position="53"/>
        <end position="117"/>
    </location>
</feature>
<name>A0A9D4QXH3_DREPO</name>
<dbReference type="InterPro" id="IPR001190">
    <property type="entry name" value="SRCR"/>
</dbReference>
<keyword evidence="8" id="KW-0325">Glycoprotein</keyword>
<feature type="domain" description="SRCR" evidence="11">
    <location>
        <begin position="135"/>
        <end position="234"/>
    </location>
</feature>
<evidence type="ECO:0000256" key="8">
    <source>
        <dbReference type="ARBA" id="ARBA00023180"/>
    </source>
</evidence>
<keyword evidence="6" id="KW-0472">Membrane</keyword>
<dbReference type="FunFam" id="3.10.250.10:FF:000001">
    <property type="entry name" value="Lysyl oxidase 4 isoform X1"/>
    <property type="match status" value="1"/>
</dbReference>
<comment type="subcellular location">
    <subcellularLocation>
        <location evidence="1">Membrane</location>
        <topology evidence="1">Single-pass membrane protein</topology>
    </subcellularLocation>
</comment>
<accession>A0A9D4QXH3</accession>
<reference evidence="12" key="2">
    <citation type="submission" date="2020-11" db="EMBL/GenBank/DDBJ databases">
        <authorList>
            <person name="McCartney M.A."/>
            <person name="Auch B."/>
            <person name="Kono T."/>
            <person name="Mallez S."/>
            <person name="Becker A."/>
            <person name="Gohl D.M."/>
            <person name="Silverstein K.A.T."/>
            <person name="Koren S."/>
            <person name="Bechman K.B."/>
            <person name="Herman A."/>
            <person name="Abrahante J.E."/>
            <person name="Garbe J."/>
        </authorList>
    </citation>
    <scope>NUCLEOTIDE SEQUENCE</scope>
    <source>
        <strain evidence="12">Duluth1</strain>
        <tissue evidence="12">Whole animal</tissue>
    </source>
</reference>
<reference evidence="12" key="1">
    <citation type="journal article" date="2019" name="bioRxiv">
        <title>The Genome of the Zebra Mussel, Dreissena polymorpha: A Resource for Invasive Species Research.</title>
        <authorList>
            <person name="McCartney M.A."/>
            <person name="Auch B."/>
            <person name="Kono T."/>
            <person name="Mallez S."/>
            <person name="Zhang Y."/>
            <person name="Obille A."/>
            <person name="Becker A."/>
            <person name="Abrahante J.E."/>
            <person name="Garbe J."/>
            <person name="Badalamenti J.P."/>
            <person name="Herman A."/>
            <person name="Mangelson H."/>
            <person name="Liachko I."/>
            <person name="Sullivan S."/>
            <person name="Sone E.D."/>
            <person name="Koren S."/>
            <person name="Silverstein K.A.T."/>
            <person name="Beckman K.B."/>
            <person name="Gohl D.M."/>
        </authorList>
    </citation>
    <scope>NUCLEOTIDE SEQUENCE</scope>
    <source>
        <strain evidence="12">Duluth1</strain>
        <tissue evidence="12">Whole animal</tissue>
    </source>
</reference>
<feature type="chain" id="PRO_5039380663" description="SRCR domain-containing protein" evidence="10">
    <location>
        <begin position="20"/>
        <end position="583"/>
    </location>
</feature>
<dbReference type="PROSITE" id="PS50287">
    <property type="entry name" value="SRCR_2"/>
    <property type="match status" value="5"/>
</dbReference>
<keyword evidence="2" id="KW-0812">Transmembrane</keyword>
<dbReference type="SUPFAM" id="SSF56487">
    <property type="entry name" value="SRCR-like"/>
    <property type="match status" value="5"/>
</dbReference>
<sequence>MMLLIAFIVVFCQKQAVMTENVSYVKDVRFVDGVSPYDGAVEVLVGDTWVPVCAYSYDVGIHNSSAPVFCNMKGLPYFTMAYTTSRFTTIYGSIGFTNCPWNADHVNSCNYTTVYICYYQLYVACGGFPLNISSIQLVDGSSAFDGRVELHVKDIIGTICPNNFEFEDAQVLCKMMGLNASLYNNEVQYNTSGRYPMIRDLLCSGQESHINNCTYNTPFSYYTCEQGAVKVFCTECGRVNIPYGFMELYNDTTNTLTVRCHNDSLTHVQYICENNGSWSNTEECRPVQVQDIRLVNQELYPYRGTVELKINDEWGTICDNMFGVEEATVLCRMMNASYRSFTTNAGYGTGSGKVHFANLHCSGSEKDVSACMYQSSHKCNHSDDVGIQCTVSTFNITKIRLANGPSSFNGRLELFANGRWGSVCDDSFNSNFGEMFCRMMNLTYIQHNCCSISNVSICRNGQWSPPSLDVVCRRNQPLNITDVRLVDGPGPNVGRVEIAVDGVYGTICDSYIDYNDADIICKSFNSSYRAVYIPGTKYGNGSGPVHIDQLQCNGTEAFLDECLYVQNGQCSHLRDLSLLCNGK</sequence>
<feature type="disulfide bond" evidence="9">
    <location>
        <begin position="552"/>
        <end position="562"/>
    </location>
</feature>
<evidence type="ECO:0000256" key="4">
    <source>
        <dbReference type="ARBA" id="ARBA00022737"/>
    </source>
</evidence>
<dbReference type="InterPro" id="IPR036772">
    <property type="entry name" value="SRCR-like_dom_sf"/>
</dbReference>
<dbReference type="PRINTS" id="PR00258">
    <property type="entry name" value="SPERACTRCPTR"/>
</dbReference>
<keyword evidence="4" id="KW-0677">Repeat</keyword>
<evidence type="ECO:0000313" key="12">
    <source>
        <dbReference type="EMBL" id="KAH3847291.1"/>
    </source>
</evidence>
<evidence type="ECO:0000256" key="1">
    <source>
        <dbReference type="ARBA" id="ARBA00004167"/>
    </source>
</evidence>
<evidence type="ECO:0000256" key="3">
    <source>
        <dbReference type="ARBA" id="ARBA00022729"/>
    </source>
</evidence>
<evidence type="ECO:0000256" key="2">
    <source>
        <dbReference type="ARBA" id="ARBA00022692"/>
    </source>
</evidence>
<feature type="signal peptide" evidence="10">
    <location>
        <begin position="1"/>
        <end position="19"/>
    </location>
</feature>
<organism evidence="12 13">
    <name type="scientific">Dreissena polymorpha</name>
    <name type="common">Zebra mussel</name>
    <name type="synonym">Mytilus polymorpha</name>
    <dbReference type="NCBI Taxonomy" id="45954"/>
    <lineage>
        <taxon>Eukaryota</taxon>
        <taxon>Metazoa</taxon>
        <taxon>Spiralia</taxon>
        <taxon>Lophotrochozoa</taxon>
        <taxon>Mollusca</taxon>
        <taxon>Bivalvia</taxon>
        <taxon>Autobranchia</taxon>
        <taxon>Heteroconchia</taxon>
        <taxon>Euheterodonta</taxon>
        <taxon>Imparidentia</taxon>
        <taxon>Neoheterodontei</taxon>
        <taxon>Myida</taxon>
        <taxon>Dreissenoidea</taxon>
        <taxon>Dreissenidae</taxon>
        <taxon>Dreissena</taxon>
    </lineage>
</organism>
<keyword evidence="7 9" id="KW-1015">Disulfide bond</keyword>
<protein>
    <recommendedName>
        <fullName evidence="11">SRCR domain-containing protein</fullName>
    </recommendedName>
</protein>
<keyword evidence="3 10" id="KW-0732">Signal</keyword>